<comment type="cofactor">
    <cofactor evidence="2">
        <name>Mg(2+)</name>
        <dbReference type="ChEBI" id="CHEBI:18420"/>
    </cofactor>
</comment>
<dbReference type="InterPro" id="IPR036890">
    <property type="entry name" value="HATPase_C_sf"/>
</dbReference>
<dbReference type="Gene3D" id="3.40.50.670">
    <property type="match status" value="1"/>
</dbReference>
<evidence type="ECO:0000313" key="13">
    <source>
        <dbReference type="EMBL" id="NCS91401.1"/>
    </source>
</evidence>
<protein>
    <recommendedName>
        <fullName evidence="4">DNA topoisomerase (ATP-hydrolyzing)</fullName>
        <ecNumber evidence="4">5.6.2.2</ecNumber>
    </recommendedName>
</protein>
<dbReference type="GO" id="GO:0016539">
    <property type="term" value="P:intein-mediated protein splicing"/>
    <property type="evidence" value="ECO:0007669"/>
    <property type="project" value="InterPro"/>
</dbReference>
<dbReference type="FunFam" id="3.30.230.10:FF:000005">
    <property type="entry name" value="DNA gyrase subunit B"/>
    <property type="match status" value="1"/>
</dbReference>
<dbReference type="EC" id="5.6.2.2" evidence="4"/>
<accession>A0A8J8CH06</accession>
<dbReference type="Pfam" id="PF00204">
    <property type="entry name" value="DNA_gyraseB"/>
    <property type="match status" value="1"/>
</dbReference>
<dbReference type="Pfam" id="PF02518">
    <property type="entry name" value="HATPase_c"/>
    <property type="match status" value="1"/>
</dbReference>
<dbReference type="PANTHER" id="PTHR45866">
    <property type="entry name" value="DNA GYRASE/TOPOISOMERASE SUBUNIT B"/>
    <property type="match status" value="1"/>
</dbReference>
<dbReference type="Pfam" id="PF14890">
    <property type="entry name" value="Intein_splicing"/>
    <property type="match status" value="1"/>
</dbReference>
<keyword evidence="9" id="KW-0799">Topoisomerase</keyword>
<dbReference type="PROSITE" id="PS00177">
    <property type="entry name" value="TOPOISOMERASE_II"/>
    <property type="match status" value="1"/>
</dbReference>
<evidence type="ECO:0000256" key="6">
    <source>
        <dbReference type="ARBA" id="ARBA00022741"/>
    </source>
</evidence>
<dbReference type="InterPro" id="IPR013759">
    <property type="entry name" value="Topo_IIA_B_C"/>
</dbReference>
<dbReference type="InterPro" id="IPR030934">
    <property type="entry name" value="Intein_C"/>
</dbReference>
<comment type="caution">
    <text evidence="13">The sequence shown here is derived from an EMBL/GenBank/DDBJ whole genome shotgun (WGS) entry which is preliminary data.</text>
</comment>
<dbReference type="Gene3D" id="2.170.16.10">
    <property type="entry name" value="Hedgehog/Intein (Hint) domain"/>
    <property type="match status" value="1"/>
</dbReference>
<dbReference type="SMART" id="SM00387">
    <property type="entry name" value="HATPase_c"/>
    <property type="match status" value="1"/>
</dbReference>
<evidence type="ECO:0000313" key="14">
    <source>
        <dbReference type="Proteomes" id="UP000738826"/>
    </source>
</evidence>
<dbReference type="InterPro" id="IPR011557">
    <property type="entry name" value="GyrB"/>
</dbReference>
<name>A0A8J8CH06_9ARCH</name>
<dbReference type="Pfam" id="PF01751">
    <property type="entry name" value="Toprim"/>
    <property type="match status" value="1"/>
</dbReference>
<evidence type="ECO:0000256" key="5">
    <source>
        <dbReference type="ARBA" id="ARBA00022723"/>
    </source>
</evidence>
<dbReference type="InterPro" id="IPR000565">
    <property type="entry name" value="Topo_IIA_B"/>
</dbReference>
<comment type="catalytic activity">
    <reaction evidence="1">
        <text>ATP-dependent breakage, passage and rejoining of double-stranded DNA.</text>
        <dbReference type="EC" id="5.6.2.2"/>
    </reaction>
</comment>
<dbReference type="SUPFAM" id="SSF56719">
    <property type="entry name" value="Type II DNA topoisomerase"/>
    <property type="match status" value="2"/>
</dbReference>
<dbReference type="PROSITE" id="PS50817">
    <property type="entry name" value="INTEIN_N_TER"/>
    <property type="match status" value="1"/>
</dbReference>
<dbReference type="NCBIfam" id="TIGR01443">
    <property type="entry name" value="intein_Cterm"/>
    <property type="match status" value="1"/>
</dbReference>
<dbReference type="GO" id="GO:0006265">
    <property type="term" value="P:DNA topological change"/>
    <property type="evidence" value="ECO:0007669"/>
    <property type="project" value="InterPro"/>
</dbReference>
<keyword evidence="5" id="KW-0479">Metal-binding</keyword>
<dbReference type="GO" id="GO:0005694">
    <property type="term" value="C:chromosome"/>
    <property type="evidence" value="ECO:0007669"/>
    <property type="project" value="InterPro"/>
</dbReference>
<dbReference type="EMBL" id="JAACQH010000055">
    <property type="protein sequence ID" value="NCS91401.1"/>
    <property type="molecule type" value="Genomic_DNA"/>
</dbReference>
<dbReference type="Proteomes" id="UP000738826">
    <property type="component" value="Unassembled WGS sequence"/>
</dbReference>
<evidence type="ECO:0000256" key="7">
    <source>
        <dbReference type="ARBA" id="ARBA00022840"/>
    </source>
</evidence>
<dbReference type="SMART" id="SM00306">
    <property type="entry name" value="HintN"/>
    <property type="match status" value="1"/>
</dbReference>
<reference evidence="13" key="1">
    <citation type="submission" date="2019-11" db="EMBL/GenBank/DDBJ databases">
        <title>Lipid analysis of CO2-rich subsurface aquifers suggests an autotrophy-based deep biosphere with lysolipids enriched in CPR bacteria.</title>
        <authorList>
            <person name="Probst A.J."/>
            <person name="Elling F.J."/>
            <person name="Castelle C.J."/>
            <person name="Zhu Q."/>
            <person name="Elvert M."/>
            <person name="Birarda G."/>
            <person name="Holman H.-Y."/>
            <person name="Lane K.R."/>
            <person name="Ladd B."/>
            <person name="Ryan M.C."/>
            <person name="Woyke T."/>
            <person name="Hinrichs K.-U."/>
            <person name="Banfield J.F."/>
        </authorList>
    </citation>
    <scope>NUCLEOTIDE SEQUENCE</scope>
    <source>
        <strain evidence="13">CG_2015-04_33_537</strain>
    </source>
</reference>
<dbReference type="CDD" id="cd00081">
    <property type="entry name" value="Hint"/>
    <property type="match status" value="2"/>
</dbReference>
<keyword evidence="8" id="KW-0460">Magnesium</keyword>
<dbReference type="Gene3D" id="3.30.230.10">
    <property type="match status" value="1"/>
</dbReference>
<evidence type="ECO:0000256" key="4">
    <source>
        <dbReference type="ARBA" id="ARBA00012895"/>
    </source>
</evidence>
<dbReference type="InterPro" id="IPR003587">
    <property type="entry name" value="Hint_dom_N"/>
</dbReference>
<dbReference type="PANTHER" id="PTHR45866:SF1">
    <property type="entry name" value="DNA GYRASE SUBUNIT B, MITOCHONDRIAL"/>
    <property type="match status" value="1"/>
</dbReference>
<keyword evidence="11" id="KW-0413">Isomerase</keyword>
<dbReference type="NCBIfam" id="TIGR01445">
    <property type="entry name" value="intein_Nterm"/>
    <property type="match status" value="1"/>
</dbReference>
<evidence type="ECO:0000256" key="2">
    <source>
        <dbReference type="ARBA" id="ARBA00001946"/>
    </source>
</evidence>
<dbReference type="InterPro" id="IPR013506">
    <property type="entry name" value="Topo_IIA_bsu_dom2"/>
</dbReference>
<comment type="similarity">
    <text evidence="3">Belongs to the type II topoisomerase GyrB family.</text>
</comment>
<gene>
    <name evidence="13" type="primary">gyrB</name>
    <name evidence="13" type="ORF">GW779_03160</name>
</gene>
<dbReference type="PROSITE" id="PS50880">
    <property type="entry name" value="TOPRIM"/>
    <property type="match status" value="1"/>
</dbReference>
<dbReference type="InterPro" id="IPR002288">
    <property type="entry name" value="DNA_gyrase_B_C"/>
</dbReference>
<dbReference type="InterPro" id="IPR018522">
    <property type="entry name" value="TopoIIA_CS"/>
</dbReference>
<organism evidence="13 14">
    <name type="scientific">Candidatus Altarchaeum hamiconexum</name>
    <dbReference type="NCBI Taxonomy" id="1803513"/>
    <lineage>
        <taxon>Archaea</taxon>
        <taxon>Candidatus Altarchaeota</taxon>
        <taxon>Candidatus Altiarchaeia</taxon>
        <taxon>Candidatus Altarchaeales</taxon>
        <taxon>Candidatus Altarchaeaceae</taxon>
        <taxon>Candidatus Altarchaeum</taxon>
    </lineage>
</organism>
<dbReference type="InterPro" id="IPR001241">
    <property type="entry name" value="Topo_IIA"/>
</dbReference>
<dbReference type="InterPro" id="IPR014721">
    <property type="entry name" value="Ribsml_uS5_D2-typ_fold_subgr"/>
</dbReference>
<evidence type="ECO:0000256" key="9">
    <source>
        <dbReference type="ARBA" id="ARBA00023029"/>
    </source>
</evidence>
<dbReference type="Gene3D" id="3.30.565.10">
    <property type="entry name" value="Histidine kinase-like ATPase, C-terminal domain"/>
    <property type="match status" value="1"/>
</dbReference>
<dbReference type="GO" id="GO:0003918">
    <property type="term" value="F:DNA topoisomerase type II (double strand cut, ATP-hydrolyzing) activity"/>
    <property type="evidence" value="ECO:0007669"/>
    <property type="project" value="UniProtKB-EC"/>
</dbReference>
<dbReference type="InterPro" id="IPR006171">
    <property type="entry name" value="TOPRIM_dom"/>
</dbReference>
<dbReference type="NCBIfam" id="TIGR01059">
    <property type="entry name" value="gyrB"/>
    <property type="match status" value="1"/>
</dbReference>
<dbReference type="Pfam" id="PF00986">
    <property type="entry name" value="DNA_gyraseB_C"/>
    <property type="match status" value="1"/>
</dbReference>
<evidence type="ECO:0000256" key="10">
    <source>
        <dbReference type="ARBA" id="ARBA00023125"/>
    </source>
</evidence>
<dbReference type="GO" id="GO:0046872">
    <property type="term" value="F:metal ion binding"/>
    <property type="evidence" value="ECO:0007669"/>
    <property type="project" value="UniProtKB-KW"/>
</dbReference>
<keyword evidence="6" id="KW-0547">Nucleotide-binding</keyword>
<dbReference type="PRINTS" id="PR01159">
    <property type="entry name" value="DNAGYRASEB"/>
</dbReference>
<evidence type="ECO:0000256" key="1">
    <source>
        <dbReference type="ARBA" id="ARBA00000185"/>
    </source>
</evidence>
<evidence type="ECO:0000256" key="11">
    <source>
        <dbReference type="ARBA" id="ARBA00023235"/>
    </source>
</evidence>
<evidence type="ECO:0000259" key="12">
    <source>
        <dbReference type="PROSITE" id="PS50880"/>
    </source>
</evidence>
<feature type="domain" description="Toprim" evidence="12">
    <location>
        <begin position="818"/>
        <end position="902"/>
    </location>
</feature>
<evidence type="ECO:0000256" key="3">
    <source>
        <dbReference type="ARBA" id="ARBA00010708"/>
    </source>
</evidence>
<dbReference type="GO" id="GO:0003677">
    <property type="term" value="F:DNA binding"/>
    <property type="evidence" value="ECO:0007669"/>
    <property type="project" value="UniProtKB-KW"/>
</dbReference>
<proteinExistence type="inferred from homology"/>
<dbReference type="GO" id="GO:0005524">
    <property type="term" value="F:ATP binding"/>
    <property type="evidence" value="ECO:0007669"/>
    <property type="project" value="UniProtKB-KW"/>
</dbReference>
<dbReference type="InterPro" id="IPR020568">
    <property type="entry name" value="Ribosomal_Su5_D2-typ_SF"/>
</dbReference>
<dbReference type="InterPro" id="IPR006141">
    <property type="entry name" value="Intein_N"/>
</dbReference>
<dbReference type="InterPro" id="IPR013760">
    <property type="entry name" value="Topo_IIA-like_dom_sf"/>
</dbReference>
<dbReference type="InterPro" id="IPR003594">
    <property type="entry name" value="HATPase_dom"/>
</dbReference>
<evidence type="ECO:0000256" key="8">
    <source>
        <dbReference type="ARBA" id="ARBA00022842"/>
    </source>
</evidence>
<dbReference type="SUPFAM" id="SSF55874">
    <property type="entry name" value="ATPase domain of HSP90 chaperone/DNA topoisomerase II/histidine kinase"/>
    <property type="match status" value="1"/>
</dbReference>
<dbReference type="FunFam" id="3.30.565.10:FF:000002">
    <property type="entry name" value="DNA gyrase subunit B"/>
    <property type="match status" value="1"/>
</dbReference>
<keyword evidence="7" id="KW-0067">ATP-binding</keyword>
<dbReference type="SMART" id="SM00433">
    <property type="entry name" value="TOP2c"/>
    <property type="match status" value="1"/>
</dbReference>
<dbReference type="PROSITE" id="PS50818">
    <property type="entry name" value="INTEIN_C_TER"/>
    <property type="match status" value="1"/>
</dbReference>
<keyword evidence="10" id="KW-0238">DNA-binding</keyword>
<sequence>MNYSGSSIIVLEGLAAVRKRPAMYIGNTNISGLHHLIYEIVDNSIDEAMAGFCSKIEVTLHKDNSITVLDNGRGIPVDIMPKYNKSALEVVMTFLHAGGKFGHNTYKVSGGLHGVGASVVNGLSEFFEVEVYRNGKIYYQKYEKGIPVCEVKITGEANNIGTKIHFMPDTEIFKEINFNLTTIISRLRELSFLNKGLRIIVADERIENDNIKEFCYEGGIKEFVTYLNENKKVLHNVIHIEKFKDDVVVEIALQYNGGYSENILSFANNIHTIDGGFHVVGFKAALNKVVNKYVKENKVLKEDEKLEGEDIREGLTGVISVKMRNPEFEGQTKTRLGNNNIRGIVDGIVSEYLMDYFEKHPNDAKNILTKAANAMKARNAARKAKELVRRKGIFDKASLPGKLADCANNDAEKCEIYIVEGDSAGGCFSGDTKVALLDGRNLSFKELVKEDIEGKRNYCYTIKKDKGLGVGLIENPRMTKKNTKVIKIILDNDGEIICTPEHLFMLRDNSYCMAKNLTNTDSIMPLVRKLSVIEGKITIERYEMVYGPRSNKWLFTHILADNYNLENRINKESDGAHKHPIDFNKLNNNPENIQRLSKEEHIKLHAEIPEKTTCGEDVVQKCKEIHQGHDFRKNMSEVMSSRDMKKMPSEHRMYLQKEENRKLQSEKTMKFFAENPDVRKKLSNAAKEQLSGIDLKRNVSYYKTYFKHTIGFMKQLMDNYGNLDNYDIKMVKSKNKHLLEYETFSKRFFGGDKNAMTEAVKNYNHKIKKIVEIDQKIDVYDLEVKGTHNFALSSGIFVHNSAKLARNKEFQAILPLKGKILNVEKARLDKILENNEIIAMITAIGTGISEDFNIAKLRYGKIICMTDADVDGSHIRTLLLTFFYRYMKQLVEKGHIFIALPPLYRVKKGKIEQYLYSDDELKKFSEENGREGITIQRYKGLGEMNPEQLWTTTMNMQNRKVVKVTIADAVEADRIFTLLMGEEVEPRREFIQKHALEVINLDI</sequence>
<dbReference type="PRINTS" id="PR00418">
    <property type="entry name" value="TPI2FAMILY"/>
</dbReference>
<dbReference type="SUPFAM" id="SSF51294">
    <property type="entry name" value="Hedgehog/intein (Hint) domain"/>
    <property type="match status" value="1"/>
</dbReference>
<dbReference type="SUPFAM" id="SSF54211">
    <property type="entry name" value="Ribosomal protein S5 domain 2-like"/>
    <property type="match status" value="1"/>
</dbReference>
<dbReference type="SMART" id="SM00305">
    <property type="entry name" value="HintC"/>
    <property type="match status" value="1"/>
</dbReference>
<dbReference type="InterPro" id="IPR036844">
    <property type="entry name" value="Hint_dom_sf"/>
</dbReference>
<dbReference type="InterPro" id="IPR003586">
    <property type="entry name" value="Hint_dom_C"/>
</dbReference>
<dbReference type="CDD" id="cd00822">
    <property type="entry name" value="TopoII_Trans_DNA_gyrase"/>
    <property type="match status" value="1"/>
</dbReference>
<dbReference type="CDD" id="cd16928">
    <property type="entry name" value="HATPase_GyrB-like"/>
    <property type="match status" value="1"/>
</dbReference>
<dbReference type="FunFam" id="3.40.50.670:FF:000001">
    <property type="entry name" value="DNA topoisomerase 2"/>
    <property type="match status" value="1"/>
</dbReference>
<dbReference type="AlphaFoldDB" id="A0A8J8CH06"/>